<evidence type="ECO:0000313" key="8">
    <source>
        <dbReference type="Proteomes" id="UP000324797"/>
    </source>
</evidence>
<evidence type="ECO:0000256" key="4">
    <source>
        <dbReference type="ARBA" id="ARBA00023136"/>
    </source>
</evidence>
<reference evidence="7 8" key="1">
    <citation type="submission" date="2019-08" db="EMBL/GenBank/DDBJ databases">
        <title>Bradyrhizobium hipponensis sp. nov., a rhizobium isolated from a Lupinus angustifolius root nodule in Tunisia.</title>
        <authorList>
            <person name="Off K."/>
            <person name="Rejili M."/>
            <person name="Mars M."/>
            <person name="Brachmann A."/>
            <person name="Marin M."/>
        </authorList>
    </citation>
    <scope>NUCLEOTIDE SEQUENCE [LARGE SCALE GENOMIC DNA]</scope>
    <source>
        <strain evidence="8">aSej3</strain>
    </source>
</reference>
<name>A0A5S4YWE0_9BRAD</name>
<dbReference type="PRINTS" id="PR01490">
    <property type="entry name" value="RTXTOXIND"/>
</dbReference>
<keyword evidence="4 6" id="KW-0472">Membrane</keyword>
<feature type="coiled-coil region" evidence="5">
    <location>
        <begin position="188"/>
        <end position="247"/>
    </location>
</feature>
<dbReference type="GO" id="GO:0016020">
    <property type="term" value="C:membrane"/>
    <property type="evidence" value="ECO:0007669"/>
    <property type="project" value="UniProtKB-SubCell"/>
</dbReference>
<protein>
    <submittedName>
        <fullName evidence="7">NHLP bacteriocin system secretion protein</fullName>
    </submittedName>
</protein>
<keyword evidence="2 6" id="KW-0812">Transmembrane</keyword>
<dbReference type="AlphaFoldDB" id="A0A5S4YWE0"/>
<gene>
    <name evidence="7" type="ORF">FXV83_00690</name>
</gene>
<evidence type="ECO:0000256" key="6">
    <source>
        <dbReference type="SAM" id="Phobius"/>
    </source>
</evidence>
<comment type="subcellular location">
    <subcellularLocation>
        <location evidence="1">Membrane</location>
        <topology evidence="1">Single-pass membrane protein</topology>
    </subcellularLocation>
</comment>
<keyword evidence="3 6" id="KW-1133">Transmembrane helix</keyword>
<evidence type="ECO:0000313" key="7">
    <source>
        <dbReference type="EMBL" id="TYO68382.1"/>
    </source>
</evidence>
<sequence length="422" mass="46068">MGDQPNKAFRAVALERAASLEQLDHLVTITRPFDWILTVVIFLTLGTAIAWGILGRLPTRAQAEGIFVSSGGRVVDTVSGASGRLASIDVSVGDRVTKGQAVAGVSQIEVEQGYRDAMEVLRERESEHGTLKAKTRAELALKAQNSAKLEEAFNQIIKATDQRIIYLTGDLSNLEGLLAKGYTTRRNVEDRRHELTDAQQRKEDTQNEILKLKEQKADLEAQRQRDIEQSQYRLNEARRQVDKLAGELGRDTKVVSPIDGRVLEIKVSPGSVLSVGTPVIVVESEGATLDAILYVAADRGKSVKPGMEVRIEPSTVKREEFGTMVGTVESISEFPITPQGMAAVLHNDGLVTRFSKGGAPYAARVRLKHNEGTVSGYQWAVGKGPALRLTSGTLTKAEITTRERRPIELIVPMLKRLTGIAG</sequence>
<accession>A0A5S4YWE0</accession>
<proteinExistence type="predicted"/>
<evidence type="ECO:0000256" key="5">
    <source>
        <dbReference type="SAM" id="Coils"/>
    </source>
</evidence>
<dbReference type="PANTHER" id="PTHR30386">
    <property type="entry name" value="MEMBRANE FUSION SUBUNIT OF EMRAB-TOLC MULTIDRUG EFFLUX PUMP"/>
    <property type="match status" value="1"/>
</dbReference>
<dbReference type="NCBIfam" id="TIGR03794">
    <property type="entry name" value="NHLM_micro_HlyD"/>
    <property type="match status" value="1"/>
</dbReference>
<feature type="transmembrane region" description="Helical" evidence="6">
    <location>
        <begin position="35"/>
        <end position="54"/>
    </location>
</feature>
<evidence type="ECO:0000256" key="1">
    <source>
        <dbReference type="ARBA" id="ARBA00004167"/>
    </source>
</evidence>
<dbReference type="Gene3D" id="2.40.50.100">
    <property type="match status" value="1"/>
</dbReference>
<comment type="caution">
    <text evidence="7">The sequence shown here is derived from an EMBL/GenBank/DDBJ whole genome shotgun (WGS) entry which is preliminary data.</text>
</comment>
<dbReference type="InterPro" id="IPR050739">
    <property type="entry name" value="MFP"/>
</dbReference>
<evidence type="ECO:0000256" key="2">
    <source>
        <dbReference type="ARBA" id="ARBA00022692"/>
    </source>
</evidence>
<evidence type="ECO:0000256" key="3">
    <source>
        <dbReference type="ARBA" id="ARBA00022989"/>
    </source>
</evidence>
<organism evidence="7 8">
    <name type="scientific">Bradyrhizobium hipponense</name>
    <dbReference type="NCBI Taxonomy" id="2605638"/>
    <lineage>
        <taxon>Bacteria</taxon>
        <taxon>Pseudomonadati</taxon>
        <taxon>Pseudomonadota</taxon>
        <taxon>Alphaproteobacteria</taxon>
        <taxon>Hyphomicrobiales</taxon>
        <taxon>Nitrobacteraceae</taxon>
        <taxon>Bradyrhizobium</taxon>
    </lineage>
</organism>
<keyword evidence="8" id="KW-1185">Reference proteome</keyword>
<dbReference type="EMBL" id="VSTH01000007">
    <property type="protein sequence ID" value="TYO68382.1"/>
    <property type="molecule type" value="Genomic_DNA"/>
</dbReference>
<keyword evidence="5" id="KW-0175">Coiled coil</keyword>
<dbReference type="RefSeq" id="WP_148736775.1">
    <property type="nucleotide sequence ID" value="NZ_VSTH01000007.1"/>
</dbReference>
<dbReference type="PANTHER" id="PTHR30386:SF26">
    <property type="entry name" value="TRANSPORT PROTEIN COMB"/>
    <property type="match status" value="1"/>
</dbReference>
<dbReference type="InterPro" id="IPR022275">
    <property type="entry name" value="NHPM_bacteriocin_SS_HylD"/>
</dbReference>
<dbReference type="Proteomes" id="UP000324797">
    <property type="component" value="Unassembled WGS sequence"/>
</dbReference>